<keyword evidence="6 17" id="KW-0679">Respiratory chain</keyword>
<evidence type="ECO:0000256" key="10">
    <source>
        <dbReference type="ARBA" id="ARBA00022982"/>
    </source>
</evidence>
<dbReference type="PRINTS" id="PR01436">
    <property type="entry name" value="NADHDHGNASE2"/>
</dbReference>
<evidence type="ECO:0000256" key="2">
    <source>
        <dbReference type="ARBA" id="ARBA00007012"/>
    </source>
</evidence>
<keyword evidence="8 17" id="KW-0999">Mitochondrion inner membrane</keyword>
<gene>
    <name evidence="19" type="primary">ND2</name>
</gene>
<dbReference type="EC" id="7.1.1.2" evidence="3 17"/>
<dbReference type="RefSeq" id="YP_009371240.1">
    <property type="nucleotide sequence ID" value="NC_034807.1"/>
</dbReference>
<accession>A0A343D0M2</accession>
<evidence type="ECO:0000256" key="5">
    <source>
        <dbReference type="ARBA" id="ARBA00022448"/>
    </source>
</evidence>
<reference evidence="19" key="1">
    <citation type="journal article" date="2017" name="Mitochondrial DNA Part B Resour">
        <title>Complete mithochondrial genome of Ozobranchus jantseanus (Hirudinida: Arhychobdellida: Ozobranchidae).</title>
        <authorList>
            <person name="Liu X."/>
            <person name="Luo D."/>
            <person name="Zhao Y."/>
            <person name="Zhang Q."/>
            <person name="Zhang J."/>
        </authorList>
    </citation>
    <scope>NUCLEOTIDE SEQUENCE</scope>
</reference>
<keyword evidence="15 17" id="KW-0472">Membrane</keyword>
<evidence type="ECO:0000256" key="17">
    <source>
        <dbReference type="RuleBase" id="RU003403"/>
    </source>
</evidence>
<dbReference type="InterPro" id="IPR003917">
    <property type="entry name" value="NADH_UbQ_OxRdtase_chain2"/>
</dbReference>
<comment type="function">
    <text evidence="17">Core subunit of the mitochondrial membrane respiratory chain NADH dehydrogenase (Complex I) which catalyzes electron transfer from NADH through the respiratory chain, using ubiquinone as an electron acceptor. Essential for the catalytic activity and assembly of complex I.</text>
</comment>
<dbReference type="Pfam" id="PF00361">
    <property type="entry name" value="Proton_antipo_M"/>
    <property type="match status" value="1"/>
</dbReference>
<dbReference type="PANTHER" id="PTHR46552">
    <property type="entry name" value="NADH-UBIQUINONE OXIDOREDUCTASE CHAIN 2"/>
    <property type="match status" value="1"/>
</dbReference>
<feature type="domain" description="NADH:quinone oxidoreductase/Mrp antiporter transmembrane" evidence="18">
    <location>
        <begin position="24"/>
        <end position="281"/>
    </location>
</feature>
<protein>
    <recommendedName>
        <fullName evidence="4 17">NADH-ubiquinone oxidoreductase chain 2</fullName>
        <ecNumber evidence="3 17">7.1.1.2</ecNumber>
    </recommendedName>
</protein>
<evidence type="ECO:0000256" key="1">
    <source>
        <dbReference type="ARBA" id="ARBA00004448"/>
    </source>
</evidence>
<evidence type="ECO:0000259" key="18">
    <source>
        <dbReference type="Pfam" id="PF00361"/>
    </source>
</evidence>
<comment type="catalytic activity">
    <reaction evidence="16 17">
        <text>a ubiquinone + NADH + 5 H(+)(in) = a ubiquinol + NAD(+) + 4 H(+)(out)</text>
        <dbReference type="Rhea" id="RHEA:29091"/>
        <dbReference type="Rhea" id="RHEA-COMP:9565"/>
        <dbReference type="Rhea" id="RHEA-COMP:9566"/>
        <dbReference type="ChEBI" id="CHEBI:15378"/>
        <dbReference type="ChEBI" id="CHEBI:16389"/>
        <dbReference type="ChEBI" id="CHEBI:17976"/>
        <dbReference type="ChEBI" id="CHEBI:57540"/>
        <dbReference type="ChEBI" id="CHEBI:57945"/>
        <dbReference type="EC" id="7.1.1.2"/>
    </reaction>
</comment>
<keyword evidence="9 17" id="KW-1278">Translocase</keyword>
<dbReference type="CTD" id="4536"/>
<geneLocation type="mitochondrion" evidence="19"/>
<evidence type="ECO:0000256" key="6">
    <source>
        <dbReference type="ARBA" id="ARBA00022660"/>
    </source>
</evidence>
<evidence type="ECO:0000256" key="14">
    <source>
        <dbReference type="ARBA" id="ARBA00023128"/>
    </source>
</evidence>
<dbReference type="GO" id="GO:0005743">
    <property type="term" value="C:mitochondrial inner membrane"/>
    <property type="evidence" value="ECO:0007669"/>
    <property type="project" value="UniProtKB-SubCell"/>
</dbReference>
<feature type="transmembrane region" description="Helical" evidence="17">
    <location>
        <begin position="147"/>
        <end position="164"/>
    </location>
</feature>
<evidence type="ECO:0000256" key="12">
    <source>
        <dbReference type="ARBA" id="ARBA00023027"/>
    </source>
</evidence>
<evidence type="ECO:0000256" key="3">
    <source>
        <dbReference type="ARBA" id="ARBA00012944"/>
    </source>
</evidence>
<evidence type="ECO:0000256" key="11">
    <source>
        <dbReference type="ARBA" id="ARBA00022989"/>
    </source>
</evidence>
<keyword evidence="5" id="KW-0813">Transport</keyword>
<keyword evidence="12 17" id="KW-0520">NAD</keyword>
<evidence type="ECO:0000256" key="13">
    <source>
        <dbReference type="ARBA" id="ARBA00023075"/>
    </source>
</evidence>
<comment type="subcellular location">
    <subcellularLocation>
        <location evidence="1 17">Mitochondrion inner membrane</location>
        <topology evidence="1 17">Multi-pass membrane protein</topology>
    </subcellularLocation>
</comment>
<dbReference type="AlphaFoldDB" id="A0A343D0M2"/>
<feature type="transmembrane region" description="Helical" evidence="17">
    <location>
        <begin position="233"/>
        <end position="252"/>
    </location>
</feature>
<keyword evidence="7 17" id="KW-0812">Transmembrane</keyword>
<evidence type="ECO:0000256" key="7">
    <source>
        <dbReference type="ARBA" id="ARBA00022692"/>
    </source>
</evidence>
<dbReference type="GO" id="GO:0008137">
    <property type="term" value="F:NADH dehydrogenase (ubiquinone) activity"/>
    <property type="evidence" value="ECO:0007669"/>
    <property type="project" value="UniProtKB-EC"/>
</dbReference>
<feature type="transmembrane region" description="Helical" evidence="17">
    <location>
        <begin position="258"/>
        <end position="287"/>
    </location>
</feature>
<evidence type="ECO:0000256" key="9">
    <source>
        <dbReference type="ARBA" id="ARBA00022967"/>
    </source>
</evidence>
<comment type="similarity">
    <text evidence="2 17">Belongs to the complex I subunit 2 family.</text>
</comment>
<dbReference type="GeneID" id="32892133"/>
<feature type="transmembrane region" description="Helical" evidence="17">
    <location>
        <begin position="58"/>
        <end position="83"/>
    </location>
</feature>
<dbReference type="InterPro" id="IPR001750">
    <property type="entry name" value="ND/Mrp_TM"/>
</dbReference>
<feature type="transmembrane region" description="Helical" evidence="17">
    <location>
        <begin position="89"/>
        <end position="110"/>
    </location>
</feature>
<dbReference type="InterPro" id="IPR050175">
    <property type="entry name" value="Complex_I_Subunit_2"/>
</dbReference>
<evidence type="ECO:0000313" key="19">
    <source>
        <dbReference type="EMBL" id="ARR75361.1"/>
    </source>
</evidence>
<keyword evidence="13 17" id="KW-0830">Ubiquinone</keyword>
<name>A0A343D0M2_9ANNE</name>
<proteinExistence type="inferred from homology"/>
<keyword evidence="10 17" id="KW-0249">Electron transport</keyword>
<feature type="transmembrane region" description="Helical" evidence="17">
    <location>
        <begin position="193"/>
        <end position="213"/>
    </location>
</feature>
<evidence type="ECO:0000256" key="4">
    <source>
        <dbReference type="ARBA" id="ARBA00021008"/>
    </source>
</evidence>
<evidence type="ECO:0000256" key="8">
    <source>
        <dbReference type="ARBA" id="ARBA00022792"/>
    </source>
</evidence>
<dbReference type="EMBL" id="KY861060">
    <property type="protein sequence ID" value="ARR75361.1"/>
    <property type="molecule type" value="Genomic_DNA"/>
</dbReference>
<keyword evidence="11 17" id="KW-1133">Transmembrane helix</keyword>
<feature type="transmembrane region" description="Helical" evidence="17">
    <location>
        <begin position="308"/>
        <end position="330"/>
    </location>
</feature>
<sequence length="331" mass="37924">MLLTPVLMLCSFTLVTSTIMALSSMSWFTLWISLELNMLSFIPLIFSSNSNMELEASIKYFLVQAFASSMLLFASTCLVMKSFMPATLMNMMIILSLLTKLGSFPCHYWFPYVMQSVNWTTATILATWQKIAPIMALFFLINTHQVMLLIALMNVFIGGLLGMFTSSIRQIMAYSSIAHMGWMMSLMPYNMSIYSVVYLIMYIIMVLPVFYMFMKYNINSITDMKQYSNMKPLTSMSLSLMILSLAGLPPLSGFMPKLMILVILSQFNMMLAFIMVIMSAMSLYFYLNMTMNMVISPLYKMSKEKLHFKSIMSILISFMYLPLILLIYALT</sequence>
<evidence type="ECO:0000256" key="15">
    <source>
        <dbReference type="ARBA" id="ARBA00023136"/>
    </source>
</evidence>
<evidence type="ECO:0000256" key="16">
    <source>
        <dbReference type="ARBA" id="ARBA00049551"/>
    </source>
</evidence>
<dbReference type="GO" id="GO:0006120">
    <property type="term" value="P:mitochondrial electron transport, NADH to ubiquinone"/>
    <property type="evidence" value="ECO:0007669"/>
    <property type="project" value="InterPro"/>
</dbReference>
<feature type="transmembrane region" description="Helical" evidence="17">
    <location>
        <begin position="122"/>
        <end position="141"/>
    </location>
</feature>
<keyword evidence="14 17" id="KW-0496">Mitochondrion</keyword>
<dbReference type="PANTHER" id="PTHR46552:SF1">
    <property type="entry name" value="NADH-UBIQUINONE OXIDOREDUCTASE CHAIN 2"/>
    <property type="match status" value="1"/>
</dbReference>
<organism evidence="19">
    <name type="scientific">Ozobranchus jantseanus</name>
    <dbReference type="NCBI Taxonomy" id="1955321"/>
    <lineage>
        <taxon>Eukaryota</taxon>
        <taxon>Metazoa</taxon>
        <taxon>Spiralia</taxon>
        <taxon>Lophotrochozoa</taxon>
        <taxon>Annelida</taxon>
        <taxon>Clitellata</taxon>
        <taxon>Hirudinea</taxon>
        <taxon>Hirudinida</taxon>
        <taxon>Oceanobdelliformes</taxon>
        <taxon>Ozobranchidae</taxon>
        <taxon>Ozobranchus</taxon>
    </lineage>
</organism>